<accession>A0A1M6Y7T6</accession>
<feature type="domain" description="Fe/B12 periplasmic-binding" evidence="3">
    <location>
        <begin position="41"/>
        <end position="290"/>
    </location>
</feature>
<evidence type="ECO:0000256" key="1">
    <source>
        <dbReference type="ARBA" id="ARBA00022729"/>
    </source>
</evidence>
<keyword evidence="1 2" id="KW-0732">Signal</keyword>
<dbReference type="PANTHER" id="PTHR30535:SF34">
    <property type="entry name" value="MOLYBDATE-BINDING PROTEIN MOLA"/>
    <property type="match status" value="1"/>
</dbReference>
<evidence type="ECO:0000256" key="2">
    <source>
        <dbReference type="SAM" id="SignalP"/>
    </source>
</evidence>
<proteinExistence type="predicted"/>
<dbReference type="InterPro" id="IPR054828">
    <property type="entry name" value="Vit_B12_bind_prot"/>
</dbReference>
<evidence type="ECO:0000259" key="3">
    <source>
        <dbReference type="PROSITE" id="PS50983"/>
    </source>
</evidence>
<dbReference type="EMBL" id="FRAL01000008">
    <property type="protein sequence ID" value="SHL14326.1"/>
    <property type="molecule type" value="Genomic_DNA"/>
</dbReference>
<dbReference type="PANTHER" id="PTHR30535">
    <property type="entry name" value="VITAMIN B12-BINDING PROTEIN"/>
    <property type="match status" value="1"/>
</dbReference>
<sequence length="293" mass="31807">MRLKYLLYGMGLLALAGSAQAAPCVTDDRGREVCLDAPAERIVALSPGVTELLYAAGAGGSVVGAVSFSDYPPEAADLPRVGSYDRLDLEALLALSPNLVVAWSGGNPEQQLERLSALDMPVFFSDADDFASIASNLERLAVLAGSEAQGRRVAERLREEVADLRARHAEAEPVKVFYQVWASPLMTINGEHWISQALALCGGVNLFARQSSLVPRIAVEAVLARDPEAIITGGMGKSDASWLDAWHDYPDMTAVQRDNLFFVDPDLVQRATPRLLEGTRQICHHLEVARERR</sequence>
<feature type="signal peptide" evidence="2">
    <location>
        <begin position="1"/>
        <end position="21"/>
    </location>
</feature>
<dbReference type="NCBIfam" id="NF038402">
    <property type="entry name" value="TroA_like"/>
    <property type="match status" value="1"/>
</dbReference>
<keyword evidence="5" id="KW-1185">Reference proteome</keyword>
<dbReference type="InterPro" id="IPR050902">
    <property type="entry name" value="ABC_Transporter_SBP"/>
</dbReference>
<gene>
    <name evidence="4" type="ORF">SAMN05192556_10884</name>
</gene>
<dbReference type="Gene3D" id="3.40.50.1980">
    <property type="entry name" value="Nitrogenase molybdenum iron protein domain"/>
    <property type="match status" value="2"/>
</dbReference>
<dbReference type="SUPFAM" id="SSF53807">
    <property type="entry name" value="Helical backbone' metal receptor"/>
    <property type="match status" value="1"/>
</dbReference>
<dbReference type="PROSITE" id="PS50983">
    <property type="entry name" value="FE_B12_PBP"/>
    <property type="match status" value="1"/>
</dbReference>
<feature type="chain" id="PRO_5009922750" evidence="2">
    <location>
        <begin position="22"/>
        <end position="293"/>
    </location>
</feature>
<evidence type="ECO:0000313" key="4">
    <source>
        <dbReference type="EMBL" id="SHL14326.1"/>
    </source>
</evidence>
<organism evidence="4 5">
    <name type="scientific">Halomonas caseinilytica</name>
    <dbReference type="NCBI Taxonomy" id="438744"/>
    <lineage>
        <taxon>Bacteria</taxon>
        <taxon>Pseudomonadati</taxon>
        <taxon>Pseudomonadota</taxon>
        <taxon>Gammaproteobacteria</taxon>
        <taxon>Oceanospirillales</taxon>
        <taxon>Halomonadaceae</taxon>
        <taxon>Halomonas</taxon>
    </lineage>
</organism>
<dbReference type="GO" id="GO:0071281">
    <property type="term" value="P:cellular response to iron ion"/>
    <property type="evidence" value="ECO:0007669"/>
    <property type="project" value="TreeGrafter"/>
</dbReference>
<protein>
    <submittedName>
        <fullName evidence="4">Iron complex transport system substrate-binding protein</fullName>
    </submittedName>
</protein>
<dbReference type="Pfam" id="PF01497">
    <property type="entry name" value="Peripla_BP_2"/>
    <property type="match status" value="1"/>
</dbReference>
<dbReference type="CDD" id="cd01144">
    <property type="entry name" value="BtuF"/>
    <property type="match status" value="1"/>
</dbReference>
<dbReference type="InterPro" id="IPR002491">
    <property type="entry name" value="ABC_transptr_periplasmic_BD"/>
</dbReference>
<name>A0A1M6Y7T6_9GAMM</name>
<dbReference type="Proteomes" id="UP000184248">
    <property type="component" value="Unassembled WGS sequence"/>
</dbReference>
<dbReference type="AlphaFoldDB" id="A0A1M6Y7T6"/>
<evidence type="ECO:0000313" key="5">
    <source>
        <dbReference type="Proteomes" id="UP000184248"/>
    </source>
</evidence>
<reference evidence="5" key="1">
    <citation type="submission" date="2016-11" db="EMBL/GenBank/DDBJ databases">
        <authorList>
            <person name="Varghese N."/>
            <person name="Submissions S."/>
        </authorList>
    </citation>
    <scope>NUCLEOTIDE SEQUENCE [LARGE SCALE GENOMIC DNA]</scope>
    <source>
        <strain evidence="5">ALO Sharm</strain>
    </source>
</reference>